<keyword evidence="2" id="KW-0472">Membrane</keyword>
<dbReference type="GeneID" id="25287461"/>
<keyword evidence="2" id="KW-1133">Transmembrane helix</keyword>
<evidence type="ECO:0000313" key="3">
    <source>
        <dbReference type="EMBL" id="KEF51418.1"/>
    </source>
</evidence>
<evidence type="ECO:0000256" key="1">
    <source>
        <dbReference type="SAM" id="MobiDB-lite"/>
    </source>
</evidence>
<dbReference type="STRING" id="1182545.A0A072NWK1"/>
<dbReference type="HOGENOM" id="CLU_2210032_0_0_1"/>
<dbReference type="VEuPathDB" id="FungiDB:A1O9_12567"/>
<dbReference type="EMBL" id="AMGV01000024">
    <property type="protein sequence ID" value="KEF51418.1"/>
    <property type="molecule type" value="Genomic_DNA"/>
</dbReference>
<keyword evidence="2" id="KW-0812">Transmembrane</keyword>
<dbReference type="OrthoDB" id="4117870at2759"/>
<accession>A0A072NWK1</accession>
<feature type="transmembrane region" description="Helical" evidence="2">
    <location>
        <begin position="6"/>
        <end position="28"/>
    </location>
</feature>
<dbReference type="AlphaFoldDB" id="A0A072NWK1"/>
<name>A0A072NWK1_9EURO</name>
<dbReference type="Proteomes" id="UP000027920">
    <property type="component" value="Unassembled WGS sequence"/>
</dbReference>
<sequence>MVDKAIVLPIACLSGICGAMLIFIWWFFPKWYKKGLAQDRRDMDDALRERREYIAAEAAARRAANSSSDAGSVGDASGEEDLEAQRRGSKAPAVTAQTYRPPPIAVF</sequence>
<feature type="region of interest" description="Disordered" evidence="1">
    <location>
        <begin position="60"/>
        <end position="107"/>
    </location>
</feature>
<reference evidence="3 4" key="1">
    <citation type="submission" date="2013-03" db="EMBL/GenBank/DDBJ databases">
        <title>The Genome Sequence of Exophiala aquamarina CBS 119918.</title>
        <authorList>
            <consortium name="The Broad Institute Genomics Platform"/>
            <person name="Cuomo C."/>
            <person name="de Hoog S."/>
            <person name="Gorbushina A."/>
            <person name="Walker B."/>
            <person name="Young S.K."/>
            <person name="Zeng Q."/>
            <person name="Gargeya S."/>
            <person name="Fitzgerald M."/>
            <person name="Haas B."/>
            <person name="Abouelleil A."/>
            <person name="Allen A.W."/>
            <person name="Alvarado L."/>
            <person name="Arachchi H.M."/>
            <person name="Berlin A.M."/>
            <person name="Chapman S.B."/>
            <person name="Gainer-Dewar J."/>
            <person name="Goldberg J."/>
            <person name="Griggs A."/>
            <person name="Gujja S."/>
            <person name="Hansen M."/>
            <person name="Howarth C."/>
            <person name="Imamovic A."/>
            <person name="Ireland A."/>
            <person name="Larimer J."/>
            <person name="McCowan C."/>
            <person name="Murphy C."/>
            <person name="Pearson M."/>
            <person name="Poon T.W."/>
            <person name="Priest M."/>
            <person name="Roberts A."/>
            <person name="Saif S."/>
            <person name="Shea T."/>
            <person name="Sisk P."/>
            <person name="Sykes S."/>
            <person name="Wortman J."/>
            <person name="Nusbaum C."/>
            <person name="Birren B."/>
        </authorList>
    </citation>
    <scope>NUCLEOTIDE SEQUENCE [LARGE SCALE GENOMIC DNA]</scope>
    <source>
        <strain evidence="3 4">CBS 119918</strain>
    </source>
</reference>
<evidence type="ECO:0000256" key="2">
    <source>
        <dbReference type="SAM" id="Phobius"/>
    </source>
</evidence>
<feature type="compositionally biased region" description="Low complexity" evidence="1">
    <location>
        <begin position="60"/>
        <end position="76"/>
    </location>
</feature>
<gene>
    <name evidence="3" type="ORF">A1O9_12567</name>
</gene>
<evidence type="ECO:0000313" key="4">
    <source>
        <dbReference type="Proteomes" id="UP000027920"/>
    </source>
</evidence>
<proteinExistence type="predicted"/>
<protein>
    <submittedName>
        <fullName evidence="3">Uncharacterized protein</fullName>
    </submittedName>
</protein>
<organism evidence="3 4">
    <name type="scientific">Exophiala aquamarina CBS 119918</name>
    <dbReference type="NCBI Taxonomy" id="1182545"/>
    <lineage>
        <taxon>Eukaryota</taxon>
        <taxon>Fungi</taxon>
        <taxon>Dikarya</taxon>
        <taxon>Ascomycota</taxon>
        <taxon>Pezizomycotina</taxon>
        <taxon>Eurotiomycetes</taxon>
        <taxon>Chaetothyriomycetidae</taxon>
        <taxon>Chaetothyriales</taxon>
        <taxon>Herpotrichiellaceae</taxon>
        <taxon>Exophiala</taxon>
    </lineage>
</organism>
<keyword evidence="4" id="KW-1185">Reference proteome</keyword>
<dbReference type="RefSeq" id="XP_013254008.1">
    <property type="nucleotide sequence ID" value="XM_013398554.1"/>
</dbReference>
<comment type="caution">
    <text evidence="3">The sequence shown here is derived from an EMBL/GenBank/DDBJ whole genome shotgun (WGS) entry which is preliminary data.</text>
</comment>